<dbReference type="Pfam" id="PF00035">
    <property type="entry name" value="dsrm"/>
    <property type="match status" value="2"/>
</dbReference>
<dbReference type="EMBL" id="AP019868">
    <property type="protein sequence ID" value="BBN06166.1"/>
    <property type="molecule type" value="Genomic_DNA"/>
</dbReference>
<protein>
    <recommendedName>
        <fullName evidence="5">DRBM domain-containing protein</fullName>
    </recommendedName>
</protein>
<reference evidence="7 8" key="1">
    <citation type="submission" date="2016-03" db="EMBL/GenBank/DDBJ databases">
        <title>Mechanisms controlling the formation of the plant cell surface in tip-growing cells are functionally conserved among land plants.</title>
        <authorList>
            <person name="Honkanen S."/>
            <person name="Jones V.A."/>
            <person name="Morieri G."/>
            <person name="Champion C."/>
            <person name="Hetherington A.J."/>
            <person name="Kelly S."/>
            <person name="Saint-Marcoux D."/>
            <person name="Proust H."/>
            <person name="Prescott H."/>
            <person name="Dolan L."/>
        </authorList>
    </citation>
    <scope>NUCLEOTIDE SEQUENCE [LARGE SCALE GENOMIC DNA]</scope>
    <source>
        <strain evidence="8">cv. Tak-1 and cv. Tak-2</strain>
        <tissue evidence="7">Whole gametophyte</tissue>
    </source>
</reference>
<evidence type="ECO:0000256" key="1">
    <source>
        <dbReference type="ARBA" id="ARBA00022737"/>
    </source>
</evidence>
<dbReference type="GO" id="GO:0003725">
    <property type="term" value="F:double-stranded RNA binding"/>
    <property type="evidence" value="ECO:0007669"/>
    <property type="project" value="InterPro"/>
</dbReference>
<sequence length="490" mass="52769">MEGDVGVGGGGGLKGMYKNQLQELAQRSCFNLPAYACIREGPDHAPRFKATVNFNGEIFESPNYCSTLRQAEHAAAEVALNTLSRRGPSQSLAMRILDETGVCKNLLQETAQRAGVSLPVYTTTRSGPGHLPVFTCQVELAGMKFDGEAAKTKKQAEKNAAMAAWSALKQFAVQFMSTSTVPESEVTEEQEQNTIARALASVSGKDEKPMSQPSVLPQSTSSQGPAPSGRVRLVNVRERGAGQVGVGVGVGGGSSGPSAGQYHSGSWIPMDMPQQQESIQGPRYMHNHPSVLLKSDHPYRAMVAPRTHSSTSSPVRESPVGLSREALAASRAASNIVNVRRVNMSPTVTMTRRRDPHEVPLPLDEHQRDEEEWLRGDTPKPKQQSDASDSGVGDSSDKDRSGPMAHSSYNPMMWSSSSPQWWNLQSSHGASMPSHRRFATGSGLAPPVRVRQLLTVSAAPPPPRREPEDSENDSTEGEAATRQVLSQLSL</sequence>
<evidence type="ECO:0000313" key="9">
    <source>
        <dbReference type="Proteomes" id="UP001162541"/>
    </source>
</evidence>
<evidence type="ECO:0000256" key="2">
    <source>
        <dbReference type="ARBA" id="ARBA00022884"/>
    </source>
</evidence>
<feature type="compositionally biased region" description="Polar residues" evidence="4">
    <location>
        <begin position="211"/>
        <end position="225"/>
    </location>
</feature>
<name>A0A176WJF4_MARPO</name>
<keyword evidence="8" id="KW-1185">Reference proteome</keyword>
<feature type="compositionally biased region" description="Basic and acidic residues" evidence="4">
    <location>
        <begin position="352"/>
        <end position="380"/>
    </location>
</feature>
<dbReference type="PANTHER" id="PTHR46031">
    <property type="match status" value="1"/>
</dbReference>
<dbReference type="PROSITE" id="PS50137">
    <property type="entry name" value="DS_RBD"/>
    <property type="match status" value="2"/>
</dbReference>
<keyword evidence="2 3" id="KW-0694">RNA-binding</keyword>
<organism evidence="7 8">
    <name type="scientific">Marchantia polymorpha subsp. ruderalis</name>
    <dbReference type="NCBI Taxonomy" id="1480154"/>
    <lineage>
        <taxon>Eukaryota</taxon>
        <taxon>Viridiplantae</taxon>
        <taxon>Streptophyta</taxon>
        <taxon>Embryophyta</taxon>
        <taxon>Marchantiophyta</taxon>
        <taxon>Marchantiopsida</taxon>
        <taxon>Marchantiidae</taxon>
        <taxon>Marchantiales</taxon>
        <taxon>Marchantiaceae</taxon>
        <taxon>Marchantia</taxon>
    </lineage>
</organism>
<gene>
    <name evidence="7" type="ORF">AXG93_3103s1030</name>
    <name evidence="6" type="ORF">Mp_3g18950</name>
</gene>
<dbReference type="Gene3D" id="3.30.160.20">
    <property type="match status" value="2"/>
</dbReference>
<evidence type="ECO:0000259" key="5">
    <source>
        <dbReference type="PROSITE" id="PS50137"/>
    </source>
</evidence>
<evidence type="ECO:0000256" key="3">
    <source>
        <dbReference type="PROSITE-ProRule" id="PRU00266"/>
    </source>
</evidence>
<feature type="compositionally biased region" description="Low complexity" evidence="4">
    <location>
        <begin position="407"/>
        <end position="418"/>
    </location>
</feature>
<keyword evidence="1" id="KW-0677">Repeat</keyword>
<dbReference type="Proteomes" id="UP001162541">
    <property type="component" value="Chromosome 3"/>
</dbReference>
<evidence type="ECO:0000313" key="8">
    <source>
        <dbReference type="Proteomes" id="UP000077202"/>
    </source>
</evidence>
<feature type="compositionally biased region" description="Low complexity" evidence="4">
    <location>
        <begin position="385"/>
        <end position="394"/>
    </location>
</feature>
<dbReference type="SUPFAM" id="SSF54768">
    <property type="entry name" value="dsRNA-binding domain-like"/>
    <property type="match status" value="2"/>
</dbReference>
<dbReference type="PANTHER" id="PTHR46031:SF26">
    <property type="entry name" value="DOUBLE-STRANDED RNA-BINDING PROTEIN 2"/>
    <property type="match status" value="1"/>
</dbReference>
<dbReference type="CDD" id="cd19907">
    <property type="entry name" value="DSRM_AtDRB-like_rpt1"/>
    <property type="match status" value="1"/>
</dbReference>
<dbReference type="InterPro" id="IPR044451">
    <property type="entry name" value="AtDRB-like_DSRM_2"/>
</dbReference>
<dbReference type="CDD" id="cd19908">
    <property type="entry name" value="DSRM_AtDRB-like_rpt2"/>
    <property type="match status" value="1"/>
</dbReference>
<dbReference type="EMBL" id="LVLJ01000863">
    <property type="protein sequence ID" value="OAE32316.1"/>
    <property type="molecule type" value="Genomic_DNA"/>
</dbReference>
<evidence type="ECO:0000313" key="7">
    <source>
        <dbReference type="EMBL" id="OAE32316.1"/>
    </source>
</evidence>
<feature type="domain" description="DRBM" evidence="5">
    <location>
        <begin position="16"/>
        <end position="85"/>
    </location>
</feature>
<feature type="domain" description="DRBM" evidence="5">
    <location>
        <begin position="102"/>
        <end position="170"/>
    </location>
</feature>
<reference evidence="6" key="2">
    <citation type="journal article" date="2019" name="Curr. Biol.">
        <title>Chromatin organization in early land plants reveals an ancestral association between H3K27me3, transposons, and constitutive heterochromatin.</title>
        <authorList>
            <person name="Montgomery S.A."/>
            <person name="Tanizawa Y."/>
            <person name="Galik B."/>
            <person name="Wang N."/>
            <person name="Ito T."/>
            <person name="Mochizuki T."/>
            <person name="Akimcheva S."/>
            <person name="Bowman J."/>
            <person name="Cognat V."/>
            <person name="Drouard L."/>
            <person name="Ekker H."/>
            <person name="Houng S."/>
            <person name="Kohchi T."/>
            <person name="Lin S."/>
            <person name="Liu L.D."/>
            <person name="Nakamura Y."/>
            <person name="Valeeva L.R."/>
            <person name="Shakirov E.V."/>
            <person name="Shippen D.E."/>
            <person name="Wei W."/>
            <person name="Yagura M."/>
            <person name="Yamaoka S."/>
            <person name="Yamato K.T."/>
            <person name="Liu C."/>
            <person name="Berger F."/>
        </authorList>
    </citation>
    <scope>NUCLEOTIDE SEQUENCE [LARGE SCALE GENOMIC DNA]</scope>
    <source>
        <strain evidence="6">Tak-1</strain>
    </source>
</reference>
<reference evidence="9" key="3">
    <citation type="journal article" date="2020" name="Curr. Biol.">
        <title>Chromatin organization in early land plants reveals an ancestral association between H3K27me3, transposons, and constitutive heterochromatin.</title>
        <authorList>
            <person name="Montgomery S.A."/>
            <person name="Tanizawa Y."/>
            <person name="Galik B."/>
            <person name="Wang N."/>
            <person name="Ito T."/>
            <person name="Mochizuki T."/>
            <person name="Akimcheva S."/>
            <person name="Bowman J.L."/>
            <person name="Cognat V."/>
            <person name="Marechal-Drouard L."/>
            <person name="Ekker H."/>
            <person name="Hong S.F."/>
            <person name="Kohchi T."/>
            <person name="Lin S.S."/>
            <person name="Liu L.D."/>
            <person name="Nakamura Y."/>
            <person name="Valeeva L.R."/>
            <person name="Shakirov E.V."/>
            <person name="Shippen D.E."/>
            <person name="Wei W.L."/>
            <person name="Yagura M."/>
            <person name="Yamaoka S."/>
            <person name="Yamato K.T."/>
            <person name="Liu C."/>
            <person name="Berger F."/>
        </authorList>
    </citation>
    <scope>NUCLEOTIDE SEQUENCE [LARGE SCALE GENOMIC DNA]</scope>
    <source>
        <strain evidence="9">Tak-1</strain>
    </source>
</reference>
<dbReference type="AlphaFoldDB" id="A0A176WJF4"/>
<dbReference type="SMART" id="SM00358">
    <property type="entry name" value="DSRM"/>
    <property type="match status" value="2"/>
</dbReference>
<dbReference type="InterPro" id="IPR014720">
    <property type="entry name" value="dsRBD_dom"/>
</dbReference>
<evidence type="ECO:0000313" key="6">
    <source>
        <dbReference type="EMBL" id="BBN06166.1"/>
    </source>
</evidence>
<dbReference type="Proteomes" id="UP000077202">
    <property type="component" value="Unassembled WGS sequence"/>
</dbReference>
<feature type="region of interest" description="Disordered" evidence="4">
    <location>
        <begin position="201"/>
        <end position="229"/>
    </location>
</feature>
<feature type="region of interest" description="Disordered" evidence="4">
    <location>
        <begin position="347"/>
        <end position="490"/>
    </location>
</feature>
<dbReference type="InterPro" id="IPR044450">
    <property type="entry name" value="AtDRB-like_DSRM_1"/>
</dbReference>
<proteinExistence type="predicted"/>
<evidence type="ECO:0000256" key="4">
    <source>
        <dbReference type="SAM" id="MobiDB-lite"/>
    </source>
</evidence>
<dbReference type="FunFam" id="3.30.160.20:FF:000036">
    <property type="entry name" value="Double-stranded RNA-binding protein 2"/>
    <property type="match status" value="2"/>
</dbReference>
<accession>A0A176WJF4</accession>
<feature type="compositionally biased region" description="Polar residues" evidence="4">
    <location>
        <begin position="419"/>
        <end position="429"/>
    </location>
</feature>